<dbReference type="GO" id="GO:0090729">
    <property type="term" value="F:toxin activity"/>
    <property type="evidence" value="ECO:0007669"/>
    <property type="project" value="UniProtKB-KW"/>
</dbReference>
<dbReference type="Proteomes" id="UP000578449">
    <property type="component" value="Unassembled WGS sequence"/>
</dbReference>
<proteinExistence type="inferred from homology"/>
<keyword evidence="3" id="KW-0749">Sporulation</keyword>
<evidence type="ECO:0000256" key="3">
    <source>
        <dbReference type="ARBA" id="ARBA00022969"/>
    </source>
</evidence>
<keyword evidence="2" id="KW-0800">Toxin</keyword>
<feature type="region of interest" description="Disordered" evidence="5">
    <location>
        <begin position="153"/>
        <end position="175"/>
    </location>
</feature>
<dbReference type="InterPro" id="IPR036716">
    <property type="entry name" value="Pest_crys_N_sf"/>
</dbReference>
<evidence type="ECO:0000256" key="4">
    <source>
        <dbReference type="ARBA" id="ARBA00023026"/>
    </source>
</evidence>
<gene>
    <name evidence="6" type="ORF">HNP84_005778</name>
</gene>
<dbReference type="GO" id="GO:0030435">
    <property type="term" value="P:sporulation resulting in formation of a cellular spore"/>
    <property type="evidence" value="ECO:0007669"/>
    <property type="project" value="UniProtKB-KW"/>
</dbReference>
<dbReference type="AlphaFoldDB" id="A0A840P404"/>
<organism evidence="6 7">
    <name type="scientific">Thermocatellispora tengchongensis</name>
    <dbReference type="NCBI Taxonomy" id="1073253"/>
    <lineage>
        <taxon>Bacteria</taxon>
        <taxon>Bacillati</taxon>
        <taxon>Actinomycetota</taxon>
        <taxon>Actinomycetes</taxon>
        <taxon>Streptosporangiales</taxon>
        <taxon>Streptosporangiaceae</taxon>
        <taxon>Thermocatellispora</taxon>
    </lineage>
</organism>
<reference evidence="6 7" key="1">
    <citation type="submission" date="2020-08" db="EMBL/GenBank/DDBJ databases">
        <title>Genomic Encyclopedia of Type Strains, Phase IV (KMG-IV): sequencing the most valuable type-strain genomes for metagenomic binning, comparative biology and taxonomic classification.</title>
        <authorList>
            <person name="Goeker M."/>
        </authorList>
    </citation>
    <scope>NUCLEOTIDE SEQUENCE [LARGE SCALE GENOMIC DNA]</scope>
    <source>
        <strain evidence="6 7">DSM 45615</strain>
    </source>
</reference>
<name>A0A840P404_9ACTN</name>
<evidence type="ECO:0000313" key="7">
    <source>
        <dbReference type="Proteomes" id="UP000578449"/>
    </source>
</evidence>
<keyword evidence="7" id="KW-1185">Reference proteome</keyword>
<dbReference type="SUPFAM" id="SSF56849">
    <property type="entry name" value="delta-Endotoxin (insectocide), N-terminal domain"/>
    <property type="match status" value="1"/>
</dbReference>
<evidence type="ECO:0000256" key="2">
    <source>
        <dbReference type="ARBA" id="ARBA00022656"/>
    </source>
</evidence>
<evidence type="ECO:0000256" key="1">
    <source>
        <dbReference type="ARBA" id="ARBA00007819"/>
    </source>
</evidence>
<evidence type="ECO:0000256" key="5">
    <source>
        <dbReference type="SAM" id="MobiDB-lite"/>
    </source>
</evidence>
<dbReference type="RefSeq" id="WP_185052962.1">
    <property type="nucleotide sequence ID" value="NZ_BAABIX010000017.1"/>
</dbReference>
<comment type="caution">
    <text evidence="6">The sequence shown here is derived from an EMBL/GenBank/DDBJ whole genome shotgun (WGS) entry which is preliminary data.</text>
</comment>
<sequence>MPEVETKTDIDDKETRCSETQFEKESREETDWTVSSFYRRSQPEIDAIREAIAPLVDAVRARTADLLALDLLDASAQPLGPLAETFTGPTGDELARLERQRAGQRLHDIALQRRKGRLISRVRGLALMLPVVLRLSAAAGTVVAVHEHVDALKNGRRPRRPGSGTRGTSELTEEQRQNVKEQIERWWALPDEQVWAHVADMCDRRAPSLQCQALLLSEIKALSAEPATPFEWASGDDKAAVVTSCVQAYDAFRPPSATPRSRALYEHIARYEYQGRPLPRTVAADVVELAVHQIIADTRPARMGPRLHFPERSDIAETRLYASRYLGQARRNGIRVYRHSATRLREALELRCGPIPLIDLDQAEEWIAGLPEDNRERLRAERNAVVAAWRRAFPLLPGERIIRDGMTALADPWQGNDAHTLVYSRRTDLGELAVVAQGTHIDLDTGDYVWTHPASRATSRPSLSAVEAFGVGGATVDMVEECISTFSTIMAACGPEGQVVGAVALVLNTILKVAFPETQVNLPTVIDQIVKQDLAQHNIEQDMTRLLAYTAWMKHQAQDAIANHYDYQQGQEYDETLQNIKDTIEHALDPSNPLLQSISDLQYGKYPCEPEFQIMALPVFLQGVSIHLLFLQTAILLSNNATTFKTSRTESLVNTAKDYLQHLQTQLDTISSRYEHRMACRTSQIYDFSYSECSGGMCTDEKVVYFIDLYGSEYPQRDTIEMHGWANIAGWERCGHAKGGGFDCPDMKPAQAEYFAQLDADFRTHYNFGAKRESDLREAMNMLQGIIDTYSPMVSA</sequence>
<evidence type="ECO:0000313" key="6">
    <source>
        <dbReference type="EMBL" id="MBB5136034.1"/>
    </source>
</evidence>
<keyword evidence="4" id="KW-0843">Virulence</keyword>
<protein>
    <submittedName>
        <fullName evidence="6">Uncharacterized protein</fullName>
    </submittedName>
</protein>
<comment type="similarity">
    <text evidence="1">Belongs to the delta endotoxin family.</text>
</comment>
<accession>A0A840P404</accession>
<dbReference type="EMBL" id="JACHGN010000013">
    <property type="protein sequence ID" value="MBB5136034.1"/>
    <property type="molecule type" value="Genomic_DNA"/>
</dbReference>
<dbReference type="Gene3D" id="1.20.190.10">
    <property type="entry name" value="Pesticidal crystal protein, N-terminal domain"/>
    <property type="match status" value="1"/>
</dbReference>
<feature type="region of interest" description="Disordered" evidence="5">
    <location>
        <begin position="1"/>
        <end position="27"/>
    </location>
</feature>